<evidence type="ECO:0000256" key="1">
    <source>
        <dbReference type="SAM" id="MobiDB-lite"/>
    </source>
</evidence>
<dbReference type="EMBL" id="SJKA01000014">
    <property type="protein sequence ID" value="TCC26124.1"/>
    <property type="molecule type" value="Genomic_DNA"/>
</dbReference>
<proteinExistence type="predicted"/>
<keyword evidence="4" id="KW-1185">Reference proteome</keyword>
<keyword evidence="2" id="KW-0472">Membrane</keyword>
<comment type="caution">
    <text evidence="3">The sequence shown here is derived from an EMBL/GenBank/DDBJ whole genome shotgun (WGS) entry which is preliminary data.</text>
</comment>
<dbReference type="AlphaFoldDB" id="A0A4R0I5A8"/>
<evidence type="ECO:0000256" key="2">
    <source>
        <dbReference type="SAM" id="Phobius"/>
    </source>
</evidence>
<feature type="compositionally biased region" description="Pro residues" evidence="1">
    <location>
        <begin position="1"/>
        <end position="11"/>
    </location>
</feature>
<evidence type="ECO:0000313" key="3">
    <source>
        <dbReference type="EMBL" id="TCC26124.1"/>
    </source>
</evidence>
<gene>
    <name evidence="3" type="ORF">E0H50_31855</name>
</gene>
<feature type="transmembrane region" description="Helical" evidence="2">
    <location>
        <begin position="223"/>
        <end position="242"/>
    </location>
</feature>
<feature type="region of interest" description="Disordered" evidence="1">
    <location>
        <begin position="1"/>
        <end position="118"/>
    </location>
</feature>
<keyword evidence="2" id="KW-1133">Transmembrane helix</keyword>
<dbReference type="OrthoDB" id="3298677at2"/>
<keyword evidence="2" id="KW-0812">Transmembrane</keyword>
<name>A0A4R0I5A8_9ACTN</name>
<dbReference type="Proteomes" id="UP000292695">
    <property type="component" value="Unassembled WGS sequence"/>
</dbReference>
<sequence>MTTSPPQPPQNPYSGQPDGYGPPQQQFPQYSQPGQPQQPDQYQQPGQPQHGQPGQQQYAGQPGQYQQPYGGQQAGQTFPQDGGQQYPPQGQYPGQQYQGQQQYQQDQSFPQQGHAPQGQMACRFCGGYPATEATVRGHQGLIIIMRFLKLQGPFCRTCGVASVRDMTAKSLWQGWWGIGSSIINPITMLMNIGPMQKFKGLPEPTPGPGRPMDPGKPLFQRPAILGLLLPIALIGVIVFANLNSTESKAKIGACVVNQGTSVNPDVKVVDCGSSEAEYKIVDKIDDSTDDSQCGENAEASYVYQSGSTKYTLCLTPVK</sequence>
<reference evidence="3 4" key="1">
    <citation type="submission" date="2019-02" db="EMBL/GenBank/DDBJ databases">
        <title>Kribbella capetownensis sp. nov. and Kribbella speibonae sp. nov., isolated from soil.</title>
        <authorList>
            <person name="Curtis S.M."/>
            <person name="Norton I."/>
            <person name="Everest G.J."/>
            <person name="Meyers P.R."/>
        </authorList>
    </citation>
    <scope>NUCLEOTIDE SEQUENCE [LARGE SCALE GENOMIC DNA]</scope>
    <source>
        <strain evidence="3 4">DSM 27082</strain>
    </source>
</reference>
<protein>
    <submittedName>
        <fullName evidence="3">Toxin-antitoxin system, toxin component</fullName>
    </submittedName>
</protein>
<accession>A0A4R0I5A8</accession>
<evidence type="ECO:0000313" key="4">
    <source>
        <dbReference type="Proteomes" id="UP000292695"/>
    </source>
</evidence>
<organism evidence="3 4">
    <name type="scientific">Kribbella sindirgiensis</name>
    <dbReference type="NCBI Taxonomy" id="1124744"/>
    <lineage>
        <taxon>Bacteria</taxon>
        <taxon>Bacillati</taxon>
        <taxon>Actinomycetota</taxon>
        <taxon>Actinomycetes</taxon>
        <taxon>Propionibacteriales</taxon>
        <taxon>Kribbellaceae</taxon>
        <taxon>Kribbella</taxon>
    </lineage>
</organism>
<feature type="compositionally biased region" description="Low complexity" evidence="1">
    <location>
        <begin position="12"/>
        <end position="113"/>
    </location>
</feature>